<feature type="non-terminal residue" evidence="2">
    <location>
        <position position="1"/>
    </location>
</feature>
<dbReference type="PANTHER" id="PTHR46576:SF1">
    <property type="entry name" value="BROMO ADJACENT HOMOLOGY DOMAIN-CONTAINING 1 PROTEIN"/>
    <property type="match status" value="1"/>
</dbReference>
<dbReference type="InterPro" id="IPR043151">
    <property type="entry name" value="BAH_sf"/>
</dbReference>
<feature type="domain" description="BAH" evidence="1">
    <location>
        <begin position="42"/>
        <end position="131"/>
    </location>
</feature>
<dbReference type="Pfam" id="PF01426">
    <property type="entry name" value="BAH"/>
    <property type="match status" value="1"/>
</dbReference>
<sequence length="131" mass="15343">MGSNKSPGQRKKQKISHYWALFGKCEQKLVSIDADKPPTYRECYSSIRHVKEKDIINSDDCVLLRPENAEHNGEIQMSLIWYYHPKHSELPARVKEHFLPNEVLASKYWDCVNVACIEDKCYVLNANEYNR</sequence>
<dbReference type="Proteomes" id="UP000663866">
    <property type="component" value="Unassembled WGS sequence"/>
</dbReference>
<dbReference type="GO" id="GO:0000976">
    <property type="term" value="F:transcription cis-regulatory region binding"/>
    <property type="evidence" value="ECO:0007669"/>
    <property type="project" value="TreeGrafter"/>
</dbReference>
<accession>A0A820WL24</accession>
<name>A0A820WL24_9BILA</name>
<dbReference type="GO" id="GO:0005677">
    <property type="term" value="C:chromatin silencing complex"/>
    <property type="evidence" value="ECO:0007669"/>
    <property type="project" value="TreeGrafter"/>
</dbReference>
<dbReference type="GO" id="GO:0003682">
    <property type="term" value="F:chromatin binding"/>
    <property type="evidence" value="ECO:0007669"/>
    <property type="project" value="InterPro"/>
</dbReference>
<evidence type="ECO:0000259" key="1">
    <source>
        <dbReference type="PROSITE" id="PS51038"/>
    </source>
</evidence>
<dbReference type="GO" id="GO:0045892">
    <property type="term" value="P:negative regulation of DNA-templated transcription"/>
    <property type="evidence" value="ECO:0007669"/>
    <property type="project" value="TreeGrafter"/>
</dbReference>
<dbReference type="PANTHER" id="PTHR46576">
    <property type="entry name" value="BROMO ADJACENT HOMOLOGY DOMAIN-CONTAINING 1 PROTEIN"/>
    <property type="match status" value="1"/>
</dbReference>
<dbReference type="GO" id="GO:0031507">
    <property type="term" value="P:heterochromatin formation"/>
    <property type="evidence" value="ECO:0007669"/>
    <property type="project" value="TreeGrafter"/>
</dbReference>
<feature type="non-terminal residue" evidence="2">
    <location>
        <position position="131"/>
    </location>
</feature>
<gene>
    <name evidence="2" type="ORF">OVN521_LOCUS41669</name>
</gene>
<organism evidence="2 3">
    <name type="scientific">Rotaria magnacalcarata</name>
    <dbReference type="NCBI Taxonomy" id="392030"/>
    <lineage>
        <taxon>Eukaryota</taxon>
        <taxon>Metazoa</taxon>
        <taxon>Spiralia</taxon>
        <taxon>Gnathifera</taxon>
        <taxon>Rotifera</taxon>
        <taxon>Eurotatoria</taxon>
        <taxon>Bdelloidea</taxon>
        <taxon>Philodinida</taxon>
        <taxon>Philodinidae</taxon>
        <taxon>Rotaria</taxon>
    </lineage>
</organism>
<dbReference type="AlphaFoldDB" id="A0A820WL24"/>
<dbReference type="EMBL" id="CAJOBG010055810">
    <property type="protein sequence ID" value="CAF4517668.1"/>
    <property type="molecule type" value="Genomic_DNA"/>
</dbReference>
<protein>
    <recommendedName>
        <fullName evidence="1">BAH domain-containing protein</fullName>
    </recommendedName>
</protein>
<proteinExistence type="predicted"/>
<dbReference type="Gene3D" id="2.30.30.490">
    <property type="match status" value="1"/>
</dbReference>
<reference evidence="2" key="1">
    <citation type="submission" date="2021-02" db="EMBL/GenBank/DDBJ databases">
        <authorList>
            <person name="Nowell W R."/>
        </authorList>
    </citation>
    <scope>NUCLEOTIDE SEQUENCE</scope>
</reference>
<dbReference type="InterPro" id="IPR053032">
    <property type="entry name" value="BAH_domain-containing"/>
</dbReference>
<evidence type="ECO:0000313" key="2">
    <source>
        <dbReference type="EMBL" id="CAF4517668.1"/>
    </source>
</evidence>
<keyword evidence="3" id="KW-1185">Reference proteome</keyword>
<dbReference type="PROSITE" id="PS51038">
    <property type="entry name" value="BAH"/>
    <property type="match status" value="1"/>
</dbReference>
<comment type="caution">
    <text evidence="2">The sequence shown here is derived from an EMBL/GenBank/DDBJ whole genome shotgun (WGS) entry which is preliminary data.</text>
</comment>
<evidence type="ECO:0000313" key="3">
    <source>
        <dbReference type="Proteomes" id="UP000663866"/>
    </source>
</evidence>
<dbReference type="InterPro" id="IPR001025">
    <property type="entry name" value="BAH_dom"/>
</dbReference>